<dbReference type="Gene3D" id="3.40.50.2000">
    <property type="entry name" value="Glycogen Phosphorylase B"/>
    <property type="match status" value="1"/>
</dbReference>
<dbReference type="FunFam" id="3.40.50.2000:FF:000119">
    <property type="entry name" value="Glycosyl transferase group 1"/>
    <property type="match status" value="1"/>
</dbReference>
<dbReference type="AlphaFoldDB" id="A0A1D8GCF7"/>
<gene>
    <name evidence="3" type="ORF">Gferi_02630</name>
</gene>
<dbReference type="Proteomes" id="UP000095743">
    <property type="component" value="Chromosome"/>
</dbReference>
<evidence type="ECO:0000259" key="2">
    <source>
        <dbReference type="Pfam" id="PF00534"/>
    </source>
</evidence>
<keyword evidence="1" id="KW-0808">Transferase</keyword>
<dbReference type="PANTHER" id="PTHR46401:SF2">
    <property type="entry name" value="GLYCOSYLTRANSFERASE WBBK-RELATED"/>
    <property type="match status" value="1"/>
</dbReference>
<reference evidence="3 4" key="1">
    <citation type="submission" date="2016-09" db="EMBL/GenBank/DDBJ databases">
        <title>Genomic analysis reveals versatility of anaerobic energy metabolism of Geosporobacter ferrireducens IRF9 of phylum Firmicutes.</title>
        <authorList>
            <person name="Kim S.-J."/>
        </authorList>
    </citation>
    <scope>NUCLEOTIDE SEQUENCE [LARGE SCALE GENOMIC DNA]</scope>
    <source>
        <strain evidence="3 4">IRF9</strain>
    </source>
</reference>
<evidence type="ECO:0000256" key="1">
    <source>
        <dbReference type="ARBA" id="ARBA00022679"/>
    </source>
</evidence>
<protein>
    <recommendedName>
        <fullName evidence="2">Glycosyl transferase family 1 domain-containing protein</fullName>
    </recommendedName>
</protein>
<dbReference type="PANTHER" id="PTHR46401">
    <property type="entry name" value="GLYCOSYLTRANSFERASE WBBK-RELATED"/>
    <property type="match status" value="1"/>
</dbReference>
<dbReference type="RefSeq" id="WP_069974162.1">
    <property type="nucleotide sequence ID" value="NZ_CP017269.1"/>
</dbReference>
<name>A0A1D8GCF7_9FIRM</name>
<dbReference type="EMBL" id="CP017269">
    <property type="protein sequence ID" value="AOT68586.1"/>
    <property type="molecule type" value="Genomic_DNA"/>
</dbReference>
<sequence length="214" mass="25084">MPKEKKKEIYLDVDKIFKPLDKKEAKKVIAKRYNIEDKFILTVGGANPNKNIGRIIRAYHLICHEFPEEFKLVILGDSEDNYEVFGRLAQKLSIADKIIFTEYVSKRNLPFFYNACECFFYPSLYDRFGLPLLEAASCGTPIITSKISEIQEILGNCCIYVNPYDIINMAQNLYDTMRNEKLREELSLKSLEYSRRYSWQNTSQQILKSYKKLL</sequence>
<dbReference type="InterPro" id="IPR001296">
    <property type="entry name" value="Glyco_trans_1"/>
</dbReference>
<dbReference type="Pfam" id="PF00534">
    <property type="entry name" value="Glycos_transf_1"/>
    <property type="match status" value="1"/>
</dbReference>
<dbReference type="CDD" id="cd03809">
    <property type="entry name" value="GT4_MtfB-like"/>
    <property type="match status" value="1"/>
</dbReference>
<evidence type="ECO:0000313" key="4">
    <source>
        <dbReference type="Proteomes" id="UP000095743"/>
    </source>
</evidence>
<dbReference type="GO" id="GO:0009103">
    <property type="term" value="P:lipopolysaccharide biosynthetic process"/>
    <property type="evidence" value="ECO:0007669"/>
    <property type="project" value="TreeGrafter"/>
</dbReference>
<dbReference type="KEGG" id="gfe:Gferi_02630"/>
<accession>A0A1D8GCF7</accession>
<feature type="domain" description="Glycosyl transferase family 1" evidence="2">
    <location>
        <begin position="35"/>
        <end position="187"/>
    </location>
</feature>
<dbReference type="STRING" id="1424294.Gferi_02630"/>
<dbReference type="GO" id="GO:0016757">
    <property type="term" value="F:glycosyltransferase activity"/>
    <property type="evidence" value="ECO:0007669"/>
    <property type="project" value="InterPro"/>
</dbReference>
<dbReference type="SUPFAM" id="SSF53756">
    <property type="entry name" value="UDP-Glycosyltransferase/glycogen phosphorylase"/>
    <property type="match status" value="1"/>
</dbReference>
<proteinExistence type="predicted"/>
<evidence type="ECO:0000313" key="3">
    <source>
        <dbReference type="EMBL" id="AOT68586.1"/>
    </source>
</evidence>
<organism evidence="3 4">
    <name type="scientific">Geosporobacter ferrireducens</name>
    <dbReference type="NCBI Taxonomy" id="1424294"/>
    <lineage>
        <taxon>Bacteria</taxon>
        <taxon>Bacillati</taxon>
        <taxon>Bacillota</taxon>
        <taxon>Clostridia</taxon>
        <taxon>Peptostreptococcales</taxon>
        <taxon>Thermotaleaceae</taxon>
        <taxon>Geosporobacter</taxon>
    </lineage>
</organism>
<keyword evidence="4" id="KW-1185">Reference proteome</keyword>